<feature type="domain" description="Ras-GEF" evidence="6">
    <location>
        <begin position="516"/>
        <end position="747"/>
    </location>
</feature>
<dbReference type="Gene3D" id="1.10.150.50">
    <property type="entry name" value="Transcription Factor, Ets-1"/>
    <property type="match status" value="1"/>
</dbReference>
<dbReference type="SMART" id="SM00147">
    <property type="entry name" value="RasGEF"/>
    <property type="match status" value="1"/>
</dbReference>
<feature type="compositionally biased region" description="Polar residues" evidence="4">
    <location>
        <begin position="371"/>
        <end position="387"/>
    </location>
</feature>
<keyword evidence="1 3" id="KW-0727">SH2 domain</keyword>
<dbReference type="FunFam" id="1.10.840.10:FF:000015">
    <property type="entry name" value="Uncharacterized protein, isoform A"/>
    <property type="match status" value="1"/>
</dbReference>
<evidence type="ECO:0008006" key="10">
    <source>
        <dbReference type="Google" id="ProtNLM"/>
    </source>
</evidence>
<dbReference type="InterPro" id="IPR044102">
    <property type="entry name" value="SH2_SHEP1/BCAR3/NSP1"/>
</dbReference>
<dbReference type="InterPro" id="IPR051853">
    <property type="entry name" value="SH2-Ras-GEF_adapter"/>
</dbReference>
<dbReference type="PANTHER" id="PTHR14247:SF8">
    <property type="entry name" value="RAS-GEF DOMAIN-CONTAINING PROTEIN"/>
    <property type="match status" value="1"/>
</dbReference>
<dbReference type="Gene3D" id="3.30.505.10">
    <property type="entry name" value="SH2 domain"/>
    <property type="match status" value="1"/>
</dbReference>
<gene>
    <name evidence="8" type="ORF">JTE90_010136</name>
</gene>
<dbReference type="SUPFAM" id="SSF48366">
    <property type="entry name" value="Ras GEF"/>
    <property type="match status" value="1"/>
</dbReference>
<dbReference type="SMART" id="SM00252">
    <property type="entry name" value="SH2"/>
    <property type="match status" value="1"/>
</dbReference>
<evidence type="ECO:0000256" key="4">
    <source>
        <dbReference type="SAM" id="MobiDB-lite"/>
    </source>
</evidence>
<dbReference type="InterPro" id="IPR001895">
    <property type="entry name" value="RASGEF_cat_dom"/>
</dbReference>
<proteinExistence type="predicted"/>
<dbReference type="InterPro" id="IPR000980">
    <property type="entry name" value="SH2"/>
</dbReference>
<evidence type="ECO:0000256" key="3">
    <source>
        <dbReference type="PROSITE-ProRule" id="PRU00191"/>
    </source>
</evidence>
<dbReference type="Pfam" id="PF00017">
    <property type="entry name" value="SH2"/>
    <property type="match status" value="1"/>
</dbReference>
<dbReference type="PROSITE" id="PS50009">
    <property type="entry name" value="RASGEF_CAT"/>
    <property type="match status" value="1"/>
</dbReference>
<reference evidence="8 9" key="1">
    <citation type="journal article" date="2022" name="Nat. Ecol. Evol.">
        <title>A masculinizing supergene underlies an exaggerated male reproductive morph in a spider.</title>
        <authorList>
            <person name="Hendrickx F."/>
            <person name="De Corte Z."/>
            <person name="Sonet G."/>
            <person name="Van Belleghem S.M."/>
            <person name="Kostlbacher S."/>
            <person name="Vangestel C."/>
        </authorList>
    </citation>
    <scope>NUCLEOTIDE SEQUENCE [LARGE SCALE GENOMIC DNA]</scope>
    <source>
        <strain evidence="8">W744_W776</strain>
    </source>
</reference>
<evidence type="ECO:0000259" key="6">
    <source>
        <dbReference type="PROSITE" id="PS50009"/>
    </source>
</evidence>
<feature type="region of interest" description="Disordered" evidence="4">
    <location>
        <begin position="328"/>
        <end position="416"/>
    </location>
</feature>
<dbReference type="Pfam" id="PF07647">
    <property type="entry name" value="SAM_2"/>
    <property type="match status" value="1"/>
</dbReference>
<dbReference type="SUPFAM" id="SSF47769">
    <property type="entry name" value="SAM/Pointed domain"/>
    <property type="match status" value="1"/>
</dbReference>
<dbReference type="PROSITE" id="PS50001">
    <property type="entry name" value="SH2"/>
    <property type="match status" value="1"/>
</dbReference>
<dbReference type="InterPro" id="IPR023578">
    <property type="entry name" value="Ras_GEF_dom_sf"/>
</dbReference>
<dbReference type="FunFam" id="3.30.505.10:FF:000013">
    <property type="entry name" value="SH2 domain-containing protein 3C isoform X1"/>
    <property type="match status" value="1"/>
</dbReference>
<evidence type="ECO:0000313" key="9">
    <source>
        <dbReference type="Proteomes" id="UP000827092"/>
    </source>
</evidence>
<feature type="domain" description="SH2" evidence="5">
    <location>
        <begin position="163"/>
        <end position="262"/>
    </location>
</feature>
<sequence>MLVHKFPKNLSFEKRLNKTKDFKNHDYSGVEDILWMTERDLKNLGVNNGSHRARLGSSIAILKDKYEKNSKYSRSSLSPPHTAKTKSNSNISPISHKYVEDTQTAVRSWPSTRPSTTHSTKPSSPRSSTENFVVGTEATAEDLKRALEKELSLDSSDLRSYAWYHGTILRQRAEELVSQDGDFLVRDCISQPGDFVITCKWKQMPLHFIIKKVILQPDTVYERIQYTFEKESFDSISDFVTYYVGSKCPLSESSGVIICRPVNRVMPLSYYASRYGIQCQITYVAKALEKIPSSSECSDDHPATQTPNVEVGTSHLFRPKLVLPAQNGNENTQQSIHNLGPKYNSNQSRNLIRMGSDPALSPNTERRTLEQRPNSGIFSSESIQSAPVMNEDKPPPKPSRVPSRKYPLKPTVRKERKISEHEDLDTFPPNSVPIPRAAFKRQISDTRFSFLDRPSISSSSSTPEAGSVIADFTLPEMNGKSLFDPQQYKTALLSDENLPLEGTSLSWVRKTILCSDPRVLAFHLTKLDLQVAKHIGDVDLGLGVTSGLELVLLPQGEQIQKDLLERTKCMTLFIAVLILTCPTEEERMNVLNRWIEIAVETKTVLGNLYGFTSIMLGLTSPEILGLHSTWLALRHTYTENAFIFETKLRPAYKALHSASALEAPNTCVPYILSLILILQKHMDIMEIIKKQSINKEKITNDITDFELPGSNSSHDYGLQLLADHLDIGRNIMQQNHVFKKNGELALKNIKFDSIMLDMFTTEFHLRMLWGFRGSVVCTEQRHTIFQKVVHSLFNKCTMTSN</sequence>
<evidence type="ECO:0000259" key="7">
    <source>
        <dbReference type="PROSITE" id="PS50105"/>
    </source>
</evidence>
<dbReference type="GO" id="GO:0005085">
    <property type="term" value="F:guanyl-nucleotide exchange factor activity"/>
    <property type="evidence" value="ECO:0007669"/>
    <property type="project" value="UniProtKB-KW"/>
</dbReference>
<name>A0AAV6UK40_9ARAC</name>
<dbReference type="GO" id="GO:0001784">
    <property type="term" value="F:phosphotyrosine residue binding"/>
    <property type="evidence" value="ECO:0007669"/>
    <property type="project" value="InterPro"/>
</dbReference>
<dbReference type="SUPFAM" id="SSF55550">
    <property type="entry name" value="SH2 domain"/>
    <property type="match status" value="1"/>
</dbReference>
<dbReference type="InterPro" id="IPR001660">
    <property type="entry name" value="SAM"/>
</dbReference>
<feature type="domain" description="SAM" evidence="7">
    <location>
        <begin position="1"/>
        <end position="65"/>
    </location>
</feature>
<keyword evidence="9" id="KW-1185">Reference proteome</keyword>
<protein>
    <recommendedName>
        <fullName evidence="10">Breast cancer anti-estrogen resistance protein 3</fullName>
    </recommendedName>
</protein>
<accession>A0AAV6UK40</accession>
<dbReference type="AlphaFoldDB" id="A0AAV6UK40"/>
<dbReference type="GO" id="GO:0007264">
    <property type="term" value="P:small GTPase-mediated signal transduction"/>
    <property type="evidence" value="ECO:0007669"/>
    <property type="project" value="InterPro"/>
</dbReference>
<dbReference type="PANTHER" id="PTHR14247">
    <property type="entry name" value="BREAST CANCER ANTI-ESTROGEN RESISTANCE PROTEIN 3 HOMOLOG-LIKE PROTEIN"/>
    <property type="match status" value="1"/>
</dbReference>
<dbReference type="PROSITE" id="PS50105">
    <property type="entry name" value="SAM_DOMAIN"/>
    <property type="match status" value="1"/>
</dbReference>
<evidence type="ECO:0000313" key="8">
    <source>
        <dbReference type="EMBL" id="KAG8183661.1"/>
    </source>
</evidence>
<evidence type="ECO:0000259" key="5">
    <source>
        <dbReference type="PROSITE" id="PS50001"/>
    </source>
</evidence>
<feature type="compositionally biased region" description="Polar residues" evidence="4">
    <location>
        <begin position="328"/>
        <end position="350"/>
    </location>
</feature>
<dbReference type="InterPro" id="IPR036964">
    <property type="entry name" value="RASGEF_cat_dom_sf"/>
</dbReference>
<dbReference type="Gene3D" id="1.10.840.10">
    <property type="entry name" value="Ras guanine-nucleotide exchange factors catalytic domain"/>
    <property type="match status" value="1"/>
</dbReference>
<dbReference type="CDD" id="cd10337">
    <property type="entry name" value="SH2_BCAR3"/>
    <property type="match status" value="1"/>
</dbReference>
<dbReference type="InterPro" id="IPR013761">
    <property type="entry name" value="SAM/pointed_sf"/>
</dbReference>
<dbReference type="Pfam" id="PF00617">
    <property type="entry name" value="RasGEF"/>
    <property type="match status" value="1"/>
</dbReference>
<feature type="compositionally biased region" description="Polar residues" evidence="4">
    <location>
        <begin position="72"/>
        <end position="93"/>
    </location>
</feature>
<evidence type="ECO:0000256" key="1">
    <source>
        <dbReference type="ARBA" id="ARBA00022999"/>
    </source>
</evidence>
<comment type="caution">
    <text evidence="8">The sequence shown here is derived from an EMBL/GenBank/DDBJ whole genome shotgun (WGS) entry which is preliminary data.</text>
</comment>
<keyword evidence="2" id="KW-0344">Guanine-nucleotide releasing factor</keyword>
<dbReference type="Proteomes" id="UP000827092">
    <property type="component" value="Unassembled WGS sequence"/>
</dbReference>
<dbReference type="EMBL" id="JAFNEN010000411">
    <property type="protein sequence ID" value="KAG8183661.1"/>
    <property type="molecule type" value="Genomic_DNA"/>
</dbReference>
<dbReference type="InterPro" id="IPR036860">
    <property type="entry name" value="SH2_dom_sf"/>
</dbReference>
<feature type="compositionally biased region" description="Low complexity" evidence="4">
    <location>
        <begin position="107"/>
        <end position="129"/>
    </location>
</feature>
<evidence type="ECO:0000256" key="2">
    <source>
        <dbReference type="PROSITE-ProRule" id="PRU00168"/>
    </source>
</evidence>
<organism evidence="8 9">
    <name type="scientific">Oedothorax gibbosus</name>
    <dbReference type="NCBI Taxonomy" id="931172"/>
    <lineage>
        <taxon>Eukaryota</taxon>
        <taxon>Metazoa</taxon>
        <taxon>Ecdysozoa</taxon>
        <taxon>Arthropoda</taxon>
        <taxon>Chelicerata</taxon>
        <taxon>Arachnida</taxon>
        <taxon>Araneae</taxon>
        <taxon>Araneomorphae</taxon>
        <taxon>Entelegynae</taxon>
        <taxon>Araneoidea</taxon>
        <taxon>Linyphiidae</taxon>
        <taxon>Erigoninae</taxon>
        <taxon>Oedothorax</taxon>
    </lineage>
</organism>
<feature type="region of interest" description="Disordered" evidence="4">
    <location>
        <begin position="70"/>
        <end position="132"/>
    </location>
</feature>